<evidence type="ECO:0000259" key="5">
    <source>
        <dbReference type="Pfam" id="PF22435"/>
    </source>
</evidence>
<dbReference type="SUPFAM" id="SSF75217">
    <property type="entry name" value="alpha/beta knot"/>
    <property type="match status" value="1"/>
</dbReference>
<keyword evidence="3 6" id="KW-0808">Transferase</keyword>
<evidence type="ECO:0000313" key="7">
    <source>
        <dbReference type="Proteomes" id="UP000318010"/>
    </source>
</evidence>
<dbReference type="InterPro" id="IPR029028">
    <property type="entry name" value="Alpha/beta_knot_MTases"/>
</dbReference>
<accession>A0A563U8W5</accession>
<dbReference type="Gene3D" id="3.40.1280.10">
    <property type="match status" value="1"/>
</dbReference>
<sequence>MLSKSQISLLNSLQQKKFRREHGLFIVEGYKSIVEFAQSGYQIQTIYHTADVASKLLNLSRKINSHEISLTELGKISALKTPADALATVKMPVNDVVDASALKSKFSLVLDGVQDPGNMGTIIRTADWFGITDIICSEDTVDVYNPKVVQATMGSLARVNVTYTDLKKFITYADLPVFGTLLNGDNIYTTQFGGEGLVLLGNEGNGIRPDIQALITKAITIPRIGQAESLNVAIAAAICCSQLAAKTFK</sequence>
<dbReference type="GO" id="GO:0008173">
    <property type="term" value="F:RNA methyltransferase activity"/>
    <property type="evidence" value="ECO:0007669"/>
    <property type="project" value="InterPro"/>
</dbReference>
<dbReference type="GO" id="GO:0003723">
    <property type="term" value="F:RNA binding"/>
    <property type="evidence" value="ECO:0007669"/>
    <property type="project" value="InterPro"/>
</dbReference>
<evidence type="ECO:0000256" key="1">
    <source>
        <dbReference type="ARBA" id="ARBA00007228"/>
    </source>
</evidence>
<dbReference type="InterPro" id="IPR029026">
    <property type="entry name" value="tRNA_m1G_MTases_N"/>
</dbReference>
<evidence type="ECO:0000259" key="4">
    <source>
        <dbReference type="Pfam" id="PF00588"/>
    </source>
</evidence>
<feature type="domain" description="tRNA/rRNA methyltransferase SpoU type" evidence="4">
    <location>
        <begin position="106"/>
        <end position="240"/>
    </location>
</feature>
<reference evidence="6 7" key="1">
    <citation type="submission" date="2019-07" db="EMBL/GenBank/DDBJ databases">
        <authorList>
            <person name="Kim J."/>
        </authorList>
    </citation>
    <scope>NUCLEOTIDE SEQUENCE [LARGE SCALE GENOMIC DNA]</scope>
    <source>
        <strain evidence="6 7">MJ1a</strain>
    </source>
</reference>
<dbReference type="GO" id="GO:0006396">
    <property type="term" value="P:RNA processing"/>
    <property type="evidence" value="ECO:0007669"/>
    <property type="project" value="InterPro"/>
</dbReference>
<dbReference type="Proteomes" id="UP000318010">
    <property type="component" value="Unassembled WGS sequence"/>
</dbReference>
<dbReference type="InterPro" id="IPR053888">
    <property type="entry name" value="MRM3-like_sub_bind"/>
</dbReference>
<dbReference type="OrthoDB" id="9785673at2"/>
<protein>
    <submittedName>
        <fullName evidence="6">RNA methyltransferase</fullName>
    </submittedName>
</protein>
<dbReference type="CDD" id="cd18109">
    <property type="entry name" value="SpoU-like_RNA-MTase"/>
    <property type="match status" value="1"/>
</dbReference>
<dbReference type="GO" id="GO:0032259">
    <property type="term" value="P:methylation"/>
    <property type="evidence" value="ECO:0007669"/>
    <property type="project" value="UniProtKB-KW"/>
</dbReference>
<name>A0A563U8W5_9SPHI</name>
<organism evidence="6 7">
    <name type="scientific">Mucilaginibacter achroorhodeus</name>
    <dbReference type="NCBI Taxonomy" id="2599294"/>
    <lineage>
        <taxon>Bacteria</taxon>
        <taxon>Pseudomonadati</taxon>
        <taxon>Bacteroidota</taxon>
        <taxon>Sphingobacteriia</taxon>
        <taxon>Sphingobacteriales</taxon>
        <taxon>Sphingobacteriaceae</taxon>
        <taxon>Mucilaginibacter</taxon>
    </lineage>
</organism>
<evidence type="ECO:0000256" key="2">
    <source>
        <dbReference type="ARBA" id="ARBA00022603"/>
    </source>
</evidence>
<dbReference type="InterPro" id="IPR051259">
    <property type="entry name" value="rRNA_Methyltransferase"/>
</dbReference>
<dbReference type="EMBL" id="VOEI01000001">
    <property type="protein sequence ID" value="TWR27785.1"/>
    <property type="molecule type" value="Genomic_DNA"/>
</dbReference>
<feature type="domain" description="MRM3-like substrate binding" evidence="5">
    <location>
        <begin position="5"/>
        <end position="87"/>
    </location>
</feature>
<gene>
    <name evidence="6" type="ORF">FPZ42_00800</name>
</gene>
<keyword evidence="7" id="KW-1185">Reference proteome</keyword>
<dbReference type="InterPro" id="IPR001537">
    <property type="entry name" value="SpoU_MeTrfase"/>
</dbReference>
<evidence type="ECO:0000313" key="6">
    <source>
        <dbReference type="EMBL" id="TWR27785.1"/>
    </source>
</evidence>
<comment type="caution">
    <text evidence="6">The sequence shown here is derived from an EMBL/GenBank/DDBJ whole genome shotgun (WGS) entry which is preliminary data.</text>
</comment>
<dbReference type="AlphaFoldDB" id="A0A563U8W5"/>
<dbReference type="Pfam" id="PF00588">
    <property type="entry name" value="SpoU_methylase"/>
    <property type="match status" value="1"/>
</dbReference>
<evidence type="ECO:0000256" key="3">
    <source>
        <dbReference type="ARBA" id="ARBA00022679"/>
    </source>
</evidence>
<dbReference type="PANTHER" id="PTHR43191:SF2">
    <property type="entry name" value="RRNA METHYLTRANSFERASE 3, MITOCHONDRIAL"/>
    <property type="match status" value="1"/>
</dbReference>
<dbReference type="Gene3D" id="3.30.1330.30">
    <property type="match status" value="1"/>
</dbReference>
<proteinExistence type="inferred from homology"/>
<dbReference type="InterPro" id="IPR029064">
    <property type="entry name" value="Ribosomal_eL30-like_sf"/>
</dbReference>
<dbReference type="SUPFAM" id="SSF55315">
    <property type="entry name" value="L30e-like"/>
    <property type="match status" value="1"/>
</dbReference>
<comment type="similarity">
    <text evidence="1">Belongs to the class IV-like SAM-binding methyltransferase superfamily. RNA methyltransferase TrmH family.</text>
</comment>
<dbReference type="PANTHER" id="PTHR43191">
    <property type="entry name" value="RRNA METHYLTRANSFERASE 3"/>
    <property type="match status" value="1"/>
</dbReference>
<dbReference type="RefSeq" id="WP_146268602.1">
    <property type="nucleotide sequence ID" value="NZ_VOEI01000001.1"/>
</dbReference>
<keyword evidence="2 6" id="KW-0489">Methyltransferase</keyword>
<dbReference type="Pfam" id="PF22435">
    <property type="entry name" value="MRM3-like_sub_bind"/>
    <property type="match status" value="1"/>
</dbReference>